<feature type="non-terminal residue" evidence="1">
    <location>
        <position position="92"/>
    </location>
</feature>
<dbReference type="InterPro" id="IPR040401">
    <property type="entry name" value="CCDC162"/>
</dbReference>
<proteinExistence type="predicted"/>
<dbReference type="EMBL" id="JAHGAV010000053">
    <property type="protein sequence ID" value="KAG6934645.1"/>
    <property type="molecule type" value="Genomic_DNA"/>
</dbReference>
<organism evidence="1 2">
    <name type="scientific">Chelydra serpentina</name>
    <name type="common">Snapping turtle</name>
    <name type="synonym">Testudo serpentina</name>
    <dbReference type="NCBI Taxonomy" id="8475"/>
    <lineage>
        <taxon>Eukaryota</taxon>
        <taxon>Metazoa</taxon>
        <taxon>Chordata</taxon>
        <taxon>Craniata</taxon>
        <taxon>Vertebrata</taxon>
        <taxon>Euteleostomi</taxon>
        <taxon>Archelosauria</taxon>
        <taxon>Testudinata</taxon>
        <taxon>Testudines</taxon>
        <taxon>Cryptodira</taxon>
        <taxon>Durocryptodira</taxon>
        <taxon>Americhelydia</taxon>
        <taxon>Chelydroidea</taxon>
        <taxon>Chelydridae</taxon>
        <taxon>Chelydra</taxon>
    </lineage>
</organism>
<dbReference type="AlphaFoldDB" id="A0A8T1T1J7"/>
<sequence length="92" mass="11004">MTQEARSRQQLDVMKAANMEKMLEDMGQKEQRLQCLTEDAEKSSRIVQLQQKQIKKEMRQIRSQLIQERSLKLDAFQRVDELQYQVYDLEAV</sequence>
<name>A0A8T1T1J7_CHESE</name>
<gene>
    <name evidence="1" type="ORF">G0U57_016675</name>
</gene>
<comment type="caution">
    <text evidence="1">The sequence shown here is derived from an EMBL/GenBank/DDBJ whole genome shotgun (WGS) entry which is preliminary data.</text>
</comment>
<keyword evidence="2" id="KW-1185">Reference proteome</keyword>
<dbReference type="Proteomes" id="UP000765507">
    <property type="component" value="Unassembled WGS sequence"/>
</dbReference>
<protein>
    <submittedName>
        <fullName evidence="1">Coiled-coil domain containing 162</fullName>
    </submittedName>
</protein>
<dbReference type="OrthoDB" id="76966at2759"/>
<accession>A0A8T1T1J7</accession>
<reference evidence="1 2" key="1">
    <citation type="journal article" date="2020" name="G3 (Bethesda)">
        <title>Draft Genome of the Common Snapping Turtle, Chelydra serpentina, a Model for Phenotypic Plasticity in Reptiles.</title>
        <authorList>
            <person name="Das D."/>
            <person name="Singh S.K."/>
            <person name="Bierstedt J."/>
            <person name="Erickson A."/>
            <person name="Galli G.L.J."/>
            <person name="Crossley D.A. 2nd"/>
            <person name="Rhen T."/>
        </authorList>
    </citation>
    <scope>NUCLEOTIDE SEQUENCE [LARGE SCALE GENOMIC DNA]</scope>
    <source>
        <strain evidence="1">KW</strain>
    </source>
</reference>
<evidence type="ECO:0000313" key="2">
    <source>
        <dbReference type="Proteomes" id="UP000765507"/>
    </source>
</evidence>
<dbReference type="PANTHER" id="PTHR33331:SF13">
    <property type="entry name" value="COILED-COIL DOMAIN CONTAINING 162"/>
    <property type="match status" value="1"/>
</dbReference>
<evidence type="ECO:0000313" key="1">
    <source>
        <dbReference type="EMBL" id="KAG6934645.1"/>
    </source>
</evidence>
<dbReference type="PANTHER" id="PTHR33331">
    <property type="entry name" value="COILED-COIL DOMAIN-CONTAINING PROTEIN 162"/>
    <property type="match status" value="1"/>
</dbReference>